<accession>A0ABW1ZHY5</accession>
<keyword evidence="2" id="KW-1185">Reference proteome</keyword>
<dbReference type="EMBL" id="JBHSWB010000001">
    <property type="protein sequence ID" value="MFC6660080.1"/>
    <property type="molecule type" value="Genomic_DNA"/>
</dbReference>
<evidence type="ECO:0000313" key="2">
    <source>
        <dbReference type="Proteomes" id="UP001596317"/>
    </source>
</evidence>
<comment type="caution">
    <text evidence="1">The sequence shown here is derived from an EMBL/GenBank/DDBJ whole genome shotgun (WGS) entry which is preliminary data.</text>
</comment>
<dbReference type="RefSeq" id="WP_224607979.1">
    <property type="nucleotide sequence ID" value="NZ_JAIQXV010000007.1"/>
</dbReference>
<proteinExistence type="predicted"/>
<gene>
    <name evidence="1" type="ORF">ACFP90_06735</name>
</gene>
<reference evidence="2" key="1">
    <citation type="journal article" date="2019" name="Int. J. Syst. Evol. Microbiol.">
        <title>The Global Catalogue of Microorganisms (GCM) 10K type strain sequencing project: providing services to taxonomists for standard genome sequencing and annotation.</title>
        <authorList>
            <consortium name="The Broad Institute Genomics Platform"/>
            <consortium name="The Broad Institute Genome Sequencing Center for Infectious Disease"/>
            <person name="Wu L."/>
            <person name="Ma J."/>
        </authorList>
    </citation>
    <scope>NUCLEOTIDE SEQUENCE [LARGE SCALE GENOMIC DNA]</scope>
    <source>
        <strain evidence="2">CCUG 63830</strain>
    </source>
</reference>
<evidence type="ECO:0000313" key="1">
    <source>
        <dbReference type="EMBL" id="MFC6660080.1"/>
    </source>
</evidence>
<dbReference type="Proteomes" id="UP001596317">
    <property type="component" value="Unassembled WGS sequence"/>
</dbReference>
<organism evidence="1 2">
    <name type="scientific">Deinococcus multiflagellatus</name>
    <dbReference type="NCBI Taxonomy" id="1656887"/>
    <lineage>
        <taxon>Bacteria</taxon>
        <taxon>Thermotogati</taxon>
        <taxon>Deinococcota</taxon>
        <taxon>Deinococci</taxon>
        <taxon>Deinococcales</taxon>
        <taxon>Deinococcaceae</taxon>
        <taxon>Deinococcus</taxon>
    </lineage>
</organism>
<sequence length="88" mass="10069">MDTDLQESPSGAFLRLPNGEWVRAAAVESLSFERGDNEGRTQAYLLTTTGQKHYVYEDPEEHDDTLERLQRLAAQLDRMLNSFNAPQR</sequence>
<protein>
    <submittedName>
        <fullName evidence="1">Uncharacterized protein</fullName>
    </submittedName>
</protein>
<name>A0ABW1ZHY5_9DEIO</name>